<dbReference type="RefSeq" id="WP_377500988.1">
    <property type="nucleotide sequence ID" value="NZ_JBHMDO010000047.1"/>
</dbReference>
<reference evidence="3 4" key="1">
    <citation type="submission" date="2024-09" db="EMBL/GenBank/DDBJ databases">
        <authorList>
            <person name="Sun Q."/>
            <person name="Mori K."/>
        </authorList>
    </citation>
    <scope>NUCLEOTIDE SEQUENCE [LARGE SCALE GENOMIC DNA]</scope>
    <source>
        <strain evidence="3 4">TISTR 2452</strain>
    </source>
</reference>
<accession>A0ABV5KY36</accession>
<gene>
    <name evidence="3" type="ORF">ACFFSY_29550</name>
</gene>
<name>A0ABV5KY36_9BACL</name>
<keyword evidence="2" id="KW-0472">Membrane</keyword>
<organism evidence="3 4">
    <name type="scientific">Paenibacillus aurantiacus</name>
    <dbReference type="NCBI Taxonomy" id="1936118"/>
    <lineage>
        <taxon>Bacteria</taxon>
        <taxon>Bacillati</taxon>
        <taxon>Bacillota</taxon>
        <taxon>Bacilli</taxon>
        <taxon>Bacillales</taxon>
        <taxon>Paenibacillaceae</taxon>
        <taxon>Paenibacillus</taxon>
    </lineage>
</organism>
<protein>
    <submittedName>
        <fullName evidence="3">Uncharacterized protein</fullName>
    </submittedName>
</protein>
<evidence type="ECO:0000313" key="4">
    <source>
        <dbReference type="Proteomes" id="UP001589747"/>
    </source>
</evidence>
<feature type="compositionally biased region" description="Polar residues" evidence="1">
    <location>
        <begin position="1"/>
        <end position="13"/>
    </location>
</feature>
<keyword evidence="2" id="KW-0812">Transmembrane</keyword>
<evidence type="ECO:0000313" key="3">
    <source>
        <dbReference type="EMBL" id="MFB9330109.1"/>
    </source>
</evidence>
<keyword evidence="2" id="KW-1133">Transmembrane helix</keyword>
<evidence type="ECO:0000256" key="1">
    <source>
        <dbReference type="SAM" id="MobiDB-lite"/>
    </source>
</evidence>
<comment type="caution">
    <text evidence="3">The sequence shown here is derived from an EMBL/GenBank/DDBJ whole genome shotgun (WGS) entry which is preliminary data.</text>
</comment>
<sequence length="199" mass="22751">MEQSGQQKVSTEGTDGKEVKSTARVKQRNYEGITLLLTFLGILVNGVFSYYLYKVSQASAIAAERSAEVAEVTLQWQIQREVEEVREKVDYIYEAVASQVTKFDVSTIQTAFQIEAPEADKMVYFTKTQQAGINEIWSLYHNYAGTYWFEHHGGLGGWKMMGTEQLVREESRKLALRIKELKDQLFFLPNSIEDDGLKE</sequence>
<dbReference type="Proteomes" id="UP001589747">
    <property type="component" value="Unassembled WGS sequence"/>
</dbReference>
<evidence type="ECO:0000256" key="2">
    <source>
        <dbReference type="SAM" id="Phobius"/>
    </source>
</evidence>
<feature type="transmembrane region" description="Helical" evidence="2">
    <location>
        <begin position="33"/>
        <end position="53"/>
    </location>
</feature>
<keyword evidence="4" id="KW-1185">Reference proteome</keyword>
<feature type="region of interest" description="Disordered" evidence="1">
    <location>
        <begin position="1"/>
        <end position="21"/>
    </location>
</feature>
<proteinExistence type="predicted"/>
<dbReference type="EMBL" id="JBHMDO010000047">
    <property type="protein sequence ID" value="MFB9330109.1"/>
    <property type="molecule type" value="Genomic_DNA"/>
</dbReference>